<reference evidence="1 2" key="1">
    <citation type="submission" date="2016-10" db="EMBL/GenBank/DDBJ databases">
        <authorList>
            <person name="Varghese N."/>
            <person name="Submissions S."/>
        </authorList>
    </citation>
    <scope>NUCLEOTIDE SEQUENCE [LARGE SCALE GENOMIC DNA]</scope>
    <source>
        <strain evidence="1 2">DSM 18839</strain>
    </source>
</reference>
<evidence type="ECO:0000313" key="1">
    <source>
        <dbReference type="EMBL" id="SDG28753.1"/>
    </source>
</evidence>
<dbReference type="Gene3D" id="3.50.30.50">
    <property type="entry name" value="Putative cyclase"/>
    <property type="match status" value="1"/>
</dbReference>
<dbReference type="EMBL" id="FNBW01000013">
    <property type="protein sequence ID" value="SDG28753.1"/>
    <property type="molecule type" value="Genomic_DNA"/>
</dbReference>
<dbReference type="OrthoDB" id="7067800at2"/>
<dbReference type="PANTHER" id="PTHR34861">
    <property type="match status" value="1"/>
</dbReference>
<keyword evidence="2" id="KW-1185">Reference proteome</keyword>
<dbReference type="GO" id="GO:0004061">
    <property type="term" value="F:arylformamidase activity"/>
    <property type="evidence" value="ECO:0007669"/>
    <property type="project" value="InterPro"/>
</dbReference>
<dbReference type="GO" id="GO:0019441">
    <property type="term" value="P:L-tryptophan catabolic process to kynurenine"/>
    <property type="evidence" value="ECO:0007669"/>
    <property type="project" value="InterPro"/>
</dbReference>
<dbReference type="InterPro" id="IPR007325">
    <property type="entry name" value="KFase/CYL"/>
</dbReference>
<evidence type="ECO:0000313" key="2">
    <source>
        <dbReference type="Proteomes" id="UP000198615"/>
    </source>
</evidence>
<name>A0A8G2BMU0_9PROT</name>
<accession>A0A8G2BMU0</accession>
<dbReference type="Proteomes" id="UP000198615">
    <property type="component" value="Unassembled WGS sequence"/>
</dbReference>
<comment type="caution">
    <text evidence="1">The sequence shown here is derived from an EMBL/GenBank/DDBJ whole genome shotgun (WGS) entry which is preliminary data.</text>
</comment>
<proteinExistence type="predicted"/>
<sequence>MAGRWVNRPEGSNWGDFGPDDQLGRLNLLTPERVVEAVKEVKTGKRFCLSLPLDLPGGRVLNPRRFPPRLFATERNNLANYNFAMEQENPELTDVICDDAALICLQYSSQWDSLTHVGSMFDANGDGVPEVVYYNGWSGQEHKLAGDPDHKADPLMRFEGVRAKALGIENMAGACVQGRGVMIDLHRHLGDERTVVDFQTLSKIMDEDGVVVEEGDMVCLHTGFSQGIIDMQGNPDPEFMHNGCPALDGGDPELQEWVRDSGLSVLIADNYAVEQAPGKDRRNGPKKVMLPLHELCLFKLGVHLGEIWYLTELANWLHENGRNRFLLTAPPLNLPGAVGSPANAIATV</sequence>
<dbReference type="SUPFAM" id="SSF102198">
    <property type="entry name" value="Putative cyclase"/>
    <property type="match status" value="1"/>
</dbReference>
<dbReference type="InterPro" id="IPR037175">
    <property type="entry name" value="KFase_sf"/>
</dbReference>
<protein>
    <submittedName>
        <fullName evidence="1">Cyclase</fullName>
    </submittedName>
</protein>
<gene>
    <name evidence="1" type="ORF">SAMN05660686_03928</name>
</gene>
<dbReference type="AlphaFoldDB" id="A0A8G2BMU0"/>
<organism evidence="1 2">
    <name type="scientific">Thalassobaculum litoreum DSM 18839</name>
    <dbReference type="NCBI Taxonomy" id="1123362"/>
    <lineage>
        <taxon>Bacteria</taxon>
        <taxon>Pseudomonadati</taxon>
        <taxon>Pseudomonadota</taxon>
        <taxon>Alphaproteobacteria</taxon>
        <taxon>Rhodospirillales</taxon>
        <taxon>Thalassobaculaceae</taxon>
        <taxon>Thalassobaculum</taxon>
    </lineage>
</organism>
<dbReference type="Pfam" id="PF04199">
    <property type="entry name" value="Cyclase"/>
    <property type="match status" value="1"/>
</dbReference>
<dbReference type="RefSeq" id="WP_093153009.1">
    <property type="nucleotide sequence ID" value="NZ_FNBW01000013.1"/>
</dbReference>